<dbReference type="EMBL" id="PJZF01000003">
    <property type="protein sequence ID" value="PLR40667.1"/>
    <property type="molecule type" value="Genomic_DNA"/>
</dbReference>
<dbReference type="InterPro" id="IPR036937">
    <property type="entry name" value="Adhesion_dom_fimbrial_sf"/>
</dbReference>
<comment type="caution">
    <text evidence="2">The sequence shown here is derived from an EMBL/GenBank/DDBJ whole genome shotgun (WGS) entry which is preliminary data.</text>
</comment>
<evidence type="ECO:0008006" key="4">
    <source>
        <dbReference type="Google" id="ProtNLM"/>
    </source>
</evidence>
<evidence type="ECO:0000256" key="1">
    <source>
        <dbReference type="SAM" id="SignalP"/>
    </source>
</evidence>
<organism evidence="2 3">
    <name type="scientific">Chimaeribacter californicus</name>
    <dbReference type="NCBI Taxonomy" id="2060067"/>
    <lineage>
        <taxon>Bacteria</taxon>
        <taxon>Pseudomonadati</taxon>
        <taxon>Pseudomonadota</taxon>
        <taxon>Gammaproteobacteria</taxon>
        <taxon>Enterobacterales</taxon>
        <taxon>Yersiniaceae</taxon>
        <taxon>Chimaeribacter</taxon>
    </lineage>
</organism>
<evidence type="ECO:0000313" key="2">
    <source>
        <dbReference type="EMBL" id="PLR40667.1"/>
    </source>
</evidence>
<dbReference type="GO" id="GO:0043709">
    <property type="term" value="P:cell adhesion involved in single-species biofilm formation"/>
    <property type="evidence" value="ECO:0007669"/>
    <property type="project" value="TreeGrafter"/>
</dbReference>
<gene>
    <name evidence="2" type="ORF">CYR55_05135</name>
</gene>
<dbReference type="OrthoDB" id="6466381at2"/>
<evidence type="ECO:0000313" key="3">
    <source>
        <dbReference type="Proteomes" id="UP000234240"/>
    </source>
</evidence>
<sequence length="204" mass="22335">MLMKPYFRRLMLSFIALLFFPPIMITQAMADAGDEPESNASIEFKFSGTLQLTTCDVRFNRDLLVMDTVAINSFTGPGSVAALRVPFSLHVENCLLSSATMSTILLSFDTQARTDKVAPGAFANQAKDSHNQPVNNGVGIAVFDQRDDSNVLTPTGESRSLTYPVTESSPFNTERYFYSQYMQTAPAVVAGDVSVVLVVSSFYN</sequence>
<dbReference type="PANTHER" id="PTHR33420:SF5">
    <property type="entry name" value="FIMBRIAL SUBUNIT"/>
    <property type="match status" value="1"/>
</dbReference>
<dbReference type="AlphaFoldDB" id="A0A2N5EDT8"/>
<keyword evidence="1" id="KW-0732">Signal</keyword>
<dbReference type="InterPro" id="IPR050263">
    <property type="entry name" value="Bact_Fimbrial_Adh_Pro"/>
</dbReference>
<feature type="signal peptide" evidence="1">
    <location>
        <begin position="1"/>
        <end position="30"/>
    </location>
</feature>
<accession>A0A2N5EDT8</accession>
<dbReference type="Proteomes" id="UP000234240">
    <property type="component" value="Unassembled WGS sequence"/>
</dbReference>
<protein>
    <recommendedName>
        <fullName evidence="4">Fimbrial protein</fullName>
    </recommendedName>
</protein>
<dbReference type="InterPro" id="IPR008966">
    <property type="entry name" value="Adhesion_dom_sf"/>
</dbReference>
<proteinExistence type="predicted"/>
<dbReference type="SUPFAM" id="SSF49401">
    <property type="entry name" value="Bacterial adhesins"/>
    <property type="match status" value="1"/>
</dbReference>
<name>A0A2N5EDT8_9GAMM</name>
<reference evidence="2 3" key="1">
    <citation type="submission" date="2017-12" db="EMBL/GenBank/DDBJ databases">
        <title>Characterization of six clinical isolates of Enterochimera gen. nov., a novel genus of the Yersiniaciae family and the three species Enterochimera arupensis sp. nov., Enterochimera coloradensis sp. nov, and Enterochimera californica sp. nov.</title>
        <authorList>
            <person name="Rossi A."/>
            <person name="Fisher M."/>
        </authorList>
    </citation>
    <scope>NUCLEOTIDE SEQUENCE [LARGE SCALE GENOMIC DNA]</scope>
    <source>
        <strain evidence="3">2015-Iso6</strain>
    </source>
</reference>
<feature type="chain" id="PRO_5014833858" description="Fimbrial protein" evidence="1">
    <location>
        <begin position="31"/>
        <end position="204"/>
    </location>
</feature>
<dbReference type="GO" id="GO:0009289">
    <property type="term" value="C:pilus"/>
    <property type="evidence" value="ECO:0007669"/>
    <property type="project" value="InterPro"/>
</dbReference>
<dbReference type="Gene3D" id="2.60.40.1090">
    <property type="entry name" value="Fimbrial-type adhesion domain"/>
    <property type="match status" value="1"/>
</dbReference>
<dbReference type="RefSeq" id="WP_101815080.1">
    <property type="nucleotide sequence ID" value="NZ_PJZF01000003.1"/>
</dbReference>
<keyword evidence="3" id="KW-1185">Reference proteome</keyword>
<dbReference type="PANTHER" id="PTHR33420">
    <property type="entry name" value="FIMBRIAL SUBUNIT ELFA-RELATED"/>
    <property type="match status" value="1"/>
</dbReference>